<evidence type="ECO:0000256" key="3">
    <source>
        <dbReference type="ARBA" id="ARBA00022989"/>
    </source>
</evidence>
<evidence type="ECO:0000256" key="2">
    <source>
        <dbReference type="ARBA" id="ARBA00022692"/>
    </source>
</evidence>
<comment type="caution">
    <text evidence="6">The sequence shown here is derived from an EMBL/GenBank/DDBJ whole genome shotgun (WGS) entry which is preliminary data.</text>
</comment>
<gene>
    <name evidence="6" type="ORF">N7532_011351</name>
</gene>
<feature type="transmembrane region" description="Helical" evidence="5">
    <location>
        <begin position="336"/>
        <end position="358"/>
    </location>
</feature>
<dbReference type="InterPro" id="IPR050360">
    <property type="entry name" value="MFS_Sugar_Transporters"/>
</dbReference>
<feature type="transmembrane region" description="Helical" evidence="5">
    <location>
        <begin position="30"/>
        <end position="50"/>
    </location>
</feature>
<dbReference type="InterPro" id="IPR036259">
    <property type="entry name" value="MFS_trans_sf"/>
</dbReference>
<accession>A0A9W9EI98</accession>
<dbReference type="PANTHER" id="PTHR48022:SF28">
    <property type="entry name" value="MAJOR FACILITATOR SUPERFAMILY (MFS) PROFILE DOMAIN-CONTAINING PROTEIN-RELATED"/>
    <property type="match status" value="1"/>
</dbReference>
<organism evidence="6 7">
    <name type="scientific">Penicillium argentinense</name>
    <dbReference type="NCBI Taxonomy" id="1131581"/>
    <lineage>
        <taxon>Eukaryota</taxon>
        <taxon>Fungi</taxon>
        <taxon>Dikarya</taxon>
        <taxon>Ascomycota</taxon>
        <taxon>Pezizomycotina</taxon>
        <taxon>Eurotiomycetes</taxon>
        <taxon>Eurotiomycetidae</taxon>
        <taxon>Eurotiales</taxon>
        <taxon>Aspergillaceae</taxon>
        <taxon>Penicillium</taxon>
    </lineage>
</organism>
<feature type="transmembrane region" description="Helical" evidence="5">
    <location>
        <begin position="88"/>
        <end position="107"/>
    </location>
</feature>
<dbReference type="OrthoDB" id="6133115at2759"/>
<evidence type="ECO:0000256" key="1">
    <source>
        <dbReference type="ARBA" id="ARBA00004141"/>
    </source>
</evidence>
<keyword evidence="2 5" id="KW-0812">Transmembrane</keyword>
<dbReference type="GeneID" id="81362821"/>
<feature type="transmembrane region" description="Helical" evidence="5">
    <location>
        <begin position="365"/>
        <end position="384"/>
    </location>
</feature>
<proteinExistence type="predicted"/>
<dbReference type="PANTHER" id="PTHR48022">
    <property type="entry name" value="PLASTIDIC GLUCOSE TRANSPORTER 4"/>
    <property type="match status" value="1"/>
</dbReference>
<dbReference type="Gene3D" id="1.20.1250.20">
    <property type="entry name" value="MFS general substrate transporter like domains"/>
    <property type="match status" value="2"/>
</dbReference>
<dbReference type="RefSeq" id="XP_056468830.1">
    <property type="nucleotide sequence ID" value="XM_056623842.1"/>
</dbReference>
<evidence type="ECO:0000313" key="6">
    <source>
        <dbReference type="EMBL" id="KAJ5082308.1"/>
    </source>
</evidence>
<dbReference type="GO" id="GO:0016020">
    <property type="term" value="C:membrane"/>
    <property type="evidence" value="ECO:0007669"/>
    <property type="project" value="UniProtKB-SubCell"/>
</dbReference>
<feature type="transmembrane region" description="Helical" evidence="5">
    <location>
        <begin position="218"/>
        <end position="236"/>
    </location>
</feature>
<dbReference type="GO" id="GO:0005351">
    <property type="term" value="F:carbohydrate:proton symporter activity"/>
    <property type="evidence" value="ECO:0007669"/>
    <property type="project" value="TreeGrafter"/>
</dbReference>
<protein>
    <submittedName>
        <fullName evidence="6">Sugar transporter</fullName>
    </submittedName>
</protein>
<evidence type="ECO:0000256" key="5">
    <source>
        <dbReference type="SAM" id="Phobius"/>
    </source>
</evidence>
<dbReference type="Proteomes" id="UP001149074">
    <property type="component" value="Unassembled WGS sequence"/>
</dbReference>
<keyword evidence="6" id="KW-0813">Transport</keyword>
<sequence length="461" mass="51263">MWYWVAVYELDARPGALTVIISGDQFGRSLAVMLGELIIIIGAVLQASSFELAQLIVGRIIASFGNDMAAVLPTWNGECSRAKSRGRAVMWQLNINLFGITLAYWVGYGLAASPVTGENDWTWRLPLGLQSAFSVNNHSCTIPSRNKYADQPVLLQRTVLSMIEKTLQEDLETDSRWLAIFTQGKPRFFQHVSGYSFDNLSDHASEIGPIIFQNTLELSLQMSLLISGFVGLEFWIRKFHSDSAHRQTRALASAAFRAGQAVYQHNRHRRHGRISGRQDVRLRIDSFHLVRDPSLGNFALSDLLSIFNTVYAIGTNGLAFLLPVELTPLQTRGKSVAISTGFFWLCNFFVVMISPVLISRIKYGTYILWACTILCFIPMIYFLVPETYNAALEDTDVLFETNATWLIGPLSRKTLAEIMNDRVARGDADVPEAKAGASAVEMVEDAASPEVAATADMPRTH</sequence>
<keyword evidence="6" id="KW-0762">Sugar transport</keyword>
<reference evidence="6" key="1">
    <citation type="submission" date="2022-11" db="EMBL/GenBank/DDBJ databases">
        <authorList>
            <person name="Petersen C."/>
        </authorList>
    </citation>
    <scope>NUCLEOTIDE SEQUENCE</scope>
    <source>
        <strain evidence="6">IBT 30761</strain>
    </source>
</reference>
<reference evidence="6" key="2">
    <citation type="journal article" date="2023" name="IMA Fungus">
        <title>Comparative genomic study of the Penicillium genus elucidates a diverse pangenome and 15 lateral gene transfer events.</title>
        <authorList>
            <person name="Petersen C."/>
            <person name="Sorensen T."/>
            <person name="Nielsen M.R."/>
            <person name="Sondergaard T.E."/>
            <person name="Sorensen J.L."/>
            <person name="Fitzpatrick D.A."/>
            <person name="Frisvad J.C."/>
            <person name="Nielsen K.L."/>
        </authorList>
    </citation>
    <scope>NUCLEOTIDE SEQUENCE</scope>
    <source>
        <strain evidence="6">IBT 30761</strain>
    </source>
</reference>
<keyword evidence="4 5" id="KW-0472">Membrane</keyword>
<keyword evidence="7" id="KW-1185">Reference proteome</keyword>
<dbReference type="Pfam" id="PF00083">
    <property type="entry name" value="Sugar_tr"/>
    <property type="match status" value="2"/>
</dbReference>
<name>A0A9W9EI98_9EURO</name>
<evidence type="ECO:0000313" key="7">
    <source>
        <dbReference type="Proteomes" id="UP001149074"/>
    </source>
</evidence>
<dbReference type="InterPro" id="IPR005828">
    <property type="entry name" value="MFS_sugar_transport-like"/>
</dbReference>
<dbReference type="SUPFAM" id="SSF103473">
    <property type="entry name" value="MFS general substrate transporter"/>
    <property type="match status" value="2"/>
</dbReference>
<dbReference type="EMBL" id="JAPQKI010000011">
    <property type="protein sequence ID" value="KAJ5082308.1"/>
    <property type="molecule type" value="Genomic_DNA"/>
</dbReference>
<keyword evidence="3 5" id="KW-1133">Transmembrane helix</keyword>
<comment type="subcellular location">
    <subcellularLocation>
        <location evidence="1">Membrane</location>
        <topology evidence="1">Multi-pass membrane protein</topology>
    </subcellularLocation>
</comment>
<feature type="transmembrane region" description="Helical" evidence="5">
    <location>
        <begin position="303"/>
        <end position="324"/>
    </location>
</feature>
<dbReference type="AlphaFoldDB" id="A0A9W9EI98"/>
<evidence type="ECO:0000256" key="4">
    <source>
        <dbReference type="ARBA" id="ARBA00023136"/>
    </source>
</evidence>